<evidence type="ECO:0000256" key="18">
    <source>
        <dbReference type="PIRSR" id="PIRSR634016-4"/>
    </source>
</evidence>
<dbReference type="EMBL" id="KE525103">
    <property type="protein sequence ID" value="KFB41555.1"/>
    <property type="molecule type" value="Genomic_DNA"/>
</dbReference>
<feature type="signal peptide" evidence="19">
    <location>
        <begin position="1"/>
        <end position="22"/>
    </location>
</feature>
<dbReference type="Pfam" id="PF11838">
    <property type="entry name" value="ERAP1_C"/>
    <property type="match status" value="2"/>
</dbReference>
<dbReference type="PANTHER" id="PTHR11533:SF301">
    <property type="entry name" value="AMINOPEPTIDASE"/>
    <property type="match status" value="1"/>
</dbReference>
<dbReference type="Gene3D" id="1.10.390.10">
    <property type="entry name" value="Neutral Protease Domain 2"/>
    <property type="match status" value="3"/>
</dbReference>
<feature type="domain" description="Peptidase M1 membrane alanine aminopeptidase" evidence="20">
    <location>
        <begin position="289"/>
        <end position="387"/>
    </location>
</feature>
<feature type="domain" description="Aminopeptidase N-like N-terminal" evidence="22">
    <location>
        <begin position="884"/>
        <end position="1073"/>
    </location>
</feature>
<dbReference type="InterPro" id="IPR027268">
    <property type="entry name" value="Peptidase_M4/M1_CTD_sf"/>
</dbReference>
<reference evidence="23 25" key="1">
    <citation type="journal article" date="2014" name="BMC Genomics">
        <title>Genome sequence of Anopheles sinensis provides insight into genetics basis of mosquito competence for malaria parasites.</title>
        <authorList>
            <person name="Zhou D."/>
            <person name="Zhang D."/>
            <person name="Ding G."/>
            <person name="Shi L."/>
            <person name="Hou Q."/>
            <person name="Ye Y."/>
            <person name="Xu Y."/>
            <person name="Zhou H."/>
            <person name="Xiong C."/>
            <person name="Li S."/>
            <person name="Yu J."/>
            <person name="Hong S."/>
            <person name="Yu X."/>
            <person name="Zou P."/>
            <person name="Chen C."/>
            <person name="Chang X."/>
            <person name="Wang W."/>
            <person name="Lv Y."/>
            <person name="Sun Y."/>
            <person name="Ma L."/>
            <person name="Shen B."/>
            <person name="Zhu C."/>
        </authorList>
    </citation>
    <scope>NUCLEOTIDE SEQUENCE [LARGE SCALE GENOMIC DNA]</scope>
</reference>
<dbReference type="GO" id="GO:0005615">
    <property type="term" value="C:extracellular space"/>
    <property type="evidence" value="ECO:0007669"/>
    <property type="project" value="TreeGrafter"/>
</dbReference>
<evidence type="ECO:0000256" key="9">
    <source>
        <dbReference type="ARBA" id="ARBA00022833"/>
    </source>
</evidence>
<dbReference type="OMA" id="SWTQQGG"/>
<comment type="cofactor">
    <cofactor evidence="17">
        <name>Zn(2+)</name>
        <dbReference type="ChEBI" id="CHEBI:29105"/>
    </cofactor>
    <text evidence="17">Binds 1 zinc ion per subunit.</text>
</comment>
<dbReference type="Gene3D" id="2.60.40.1910">
    <property type="match status" value="2"/>
</dbReference>
<evidence type="ECO:0008006" key="26">
    <source>
        <dbReference type="Google" id="ProtNLM"/>
    </source>
</evidence>
<sequence>MLFSRCSLTLFLMCVFAVSLEGHSHPRRLDRNQLNLLEEYPALKEMRVPRVSSQYRLPNDTTPESYVLELHSNIHQRDFTYTGTVTVQIRVLQATRSIVLNSLGVGIVSVTVHNANQNAVPVTALDVDPARELLTIQTNSELAQGSRLQLTIRFENVLRNDLSGFFRASYYADGVERFAAVTQFQPVDARTAFPCYDEPGIRATFTIIINSGVDMKVHSNMPVASVKIIGNGMKQTRFQATPRMATYLVAFAITDGFLSTRTTLRSPPSSINMELLAPPGTPASAQAYGLSSGATAIRAVEQYFNQTYDLPKLDQLAVPALYFSAMENWGLVIYAEPYLLFDEATGTNRDKENVIATIVHEFVHQLLGNLLTPHWWSDLIRFKETFTIEALQTALLVDSNINIRPISYEVDTRRDVERMFDIISYQKAGSILRMFQYALGERTFQKGIRRYINTNKDRSVTPDDLFASFQSAAQEDAVLPMSFDVASLMRPWIYQSGYPLVTVELHDDELVFRQEHYLNTDTTTPSDRTWWIPIAYDLLTAGSPQRKQFWIPQGTSKVTWPEPAITEDTPILLNPHQTAYYRVNYDANLWERLLRRLISDPTSIPPASRGQLLDDCFKLFQTERIDATILFSLLQYIGQEIDAIPWTVALASDNLGVLQGALITDPQITNVFNLVRFDAAPSDAHEIQQLRSTVIRWSCRMGLAACRTEALSRMLDDFNGAVPIPAYLKGSVYCGGATIATLEQLEALWLRLETVTDYRERAFIIDTLACAENEEFLDAFLLSVLQSASMYLPGEWQMILTAVYQQSAIGYEAFDRWLSGNTLDILLGVGLSERMKPSTSKGSRGAPALLLLLALFATVPSDVQGRAAPSGRAFDSFRLPNTTVPTHYTLFLDTDIDQGIFEYTGKVQIRINVLETTDQIVLHSSRNVITDLHVRNSNQLEVPLKGYEFDEEKEFLVINLGTVLYPSSGTHTLDIDFTNSIDRNDQSGFYRSSYVDDQGITRYHGLTQFESVDARTSFPCYDEPGIKTTYDISISCGNTYHARSNAPMLGIKLLSGGKKLSTFATTPRMQTYLVAWLVSDFIAEREVLKQPQLAIATWAKPTSADVLSYSVDASVRFMRAMEEYFGEQYIMSKIDNVGIKDGDYAAGAMENWGLVTYRESAIFFNPETQTQSQQIGVVTIVGHEFTHQFFGNLLAPKWWSYLWLNEGFARLYQYYVGSISHPEHGLRERFITGPLQTAFNNDARPTIRPMTYYVETRAEISRLFDGIAYDKSGSVLRMMSYALGERTFQKGLRYYVQQNKARGVVEESNLFDSLDQAAKEDAVLPVTFSIHEIFGSWSNQAGVPIVSVRRDGNEFYFTQTRFYTEPQEDPLNSSWWIPISFSTQTNTAYETLPAFWMPPHVSEVSYTIPLAEGETVTFNPQSTGYYRISYEEPLLEELIQRLSTDHGSIPPAARARLIDDTLNIAQRDGGDYTAALKLMSYLRDETDYVPWVVAYKNLQYLKTMLRGDAKASEMLQTFAEELAAPLLEKYSFAKRSHESANDEELRSIAIELACSASESCKSAAMARVNSKARSVENFYNANDRALVCAGLHLARTDERKEFAEQMSYEMESQSEDPFARKYIRETVDCTGKNIQGVRYLFDLDETERTNALYRLIVGSKVAPGDLIQSLNSELSRRQSSNLNPSTISKLLLELSHYVTEPSDITLLSTAVSQFAPSVASEIDYQLMANQRWIERNVQPLTDALSQIVAV</sequence>
<dbReference type="VEuPathDB" id="VectorBase:ASIS007705"/>
<dbReference type="GO" id="GO:0005886">
    <property type="term" value="C:plasma membrane"/>
    <property type="evidence" value="ECO:0007669"/>
    <property type="project" value="UniProtKB-SubCell"/>
</dbReference>
<keyword evidence="5" id="KW-0645">Protease</keyword>
<evidence type="ECO:0000256" key="2">
    <source>
        <dbReference type="ARBA" id="ARBA00004609"/>
    </source>
</evidence>
<dbReference type="FunFam" id="1.10.390.10:FF:000019">
    <property type="entry name" value="Aminopeptidase"/>
    <property type="match status" value="1"/>
</dbReference>
<feature type="site" description="Transition state stabilizer" evidence="18">
    <location>
        <position position="1269"/>
    </location>
</feature>
<feature type="binding site" evidence="17">
    <location>
        <position position="1187"/>
    </location>
    <ligand>
        <name>Zn(2+)</name>
        <dbReference type="ChEBI" id="CHEBI:29105"/>
        <note>catalytic</note>
    </ligand>
</feature>
<dbReference type="InterPro" id="IPR050344">
    <property type="entry name" value="Peptidase_M1_aminopeptidases"/>
</dbReference>
<keyword evidence="25" id="KW-1185">Reference proteome</keyword>
<dbReference type="PRINTS" id="PR00756">
    <property type="entry name" value="ALADIPTASE"/>
</dbReference>
<comment type="similarity">
    <text evidence="3">Belongs to the peptidase M1 family.</text>
</comment>
<dbReference type="Pfam" id="PF01433">
    <property type="entry name" value="Peptidase_M1"/>
    <property type="match status" value="2"/>
</dbReference>
<dbReference type="GO" id="GO:0098552">
    <property type="term" value="C:side of membrane"/>
    <property type="evidence" value="ECO:0007669"/>
    <property type="project" value="UniProtKB-KW"/>
</dbReference>
<dbReference type="Gene3D" id="2.60.40.1730">
    <property type="entry name" value="tricorn interacting facor f3 domain"/>
    <property type="match status" value="2"/>
</dbReference>
<evidence type="ECO:0000256" key="10">
    <source>
        <dbReference type="ARBA" id="ARBA00022968"/>
    </source>
</evidence>
<dbReference type="GO" id="GO:0008270">
    <property type="term" value="F:zinc ion binding"/>
    <property type="evidence" value="ECO:0007669"/>
    <property type="project" value="InterPro"/>
</dbReference>
<evidence type="ECO:0000256" key="8">
    <source>
        <dbReference type="ARBA" id="ARBA00022801"/>
    </source>
</evidence>
<keyword evidence="9 17" id="KW-0862">Zinc</keyword>
<evidence type="ECO:0000259" key="20">
    <source>
        <dbReference type="Pfam" id="PF01433"/>
    </source>
</evidence>
<evidence type="ECO:0000256" key="11">
    <source>
        <dbReference type="ARBA" id="ARBA00022989"/>
    </source>
</evidence>
<evidence type="ECO:0000313" key="25">
    <source>
        <dbReference type="Proteomes" id="UP000030765"/>
    </source>
</evidence>
<dbReference type="SUPFAM" id="SSF55486">
    <property type="entry name" value="Metalloproteases ('zincins'), catalytic domain"/>
    <property type="match status" value="2"/>
</dbReference>
<dbReference type="InterPro" id="IPR042097">
    <property type="entry name" value="Aminopeptidase_N-like_N_sf"/>
</dbReference>
<evidence type="ECO:0000256" key="5">
    <source>
        <dbReference type="ARBA" id="ARBA00022670"/>
    </source>
</evidence>
<accession>A0A084VUB1</accession>
<feature type="domain" description="ERAP1-like C-terminal" evidence="21">
    <location>
        <begin position="1416"/>
        <end position="1591"/>
    </location>
</feature>
<dbReference type="STRING" id="74873.A0A084VUB1"/>
<keyword evidence="12" id="KW-0482">Metalloprotease</keyword>
<dbReference type="GO" id="GO:0005737">
    <property type="term" value="C:cytoplasm"/>
    <property type="evidence" value="ECO:0007669"/>
    <property type="project" value="TreeGrafter"/>
</dbReference>
<keyword evidence="19" id="KW-0732">Signal</keyword>
<keyword evidence="10" id="KW-0735">Signal-anchor</keyword>
<dbReference type="CDD" id="cd09601">
    <property type="entry name" value="M1_APN-Q_like"/>
    <property type="match status" value="2"/>
</dbReference>
<dbReference type="PANTHER" id="PTHR11533">
    <property type="entry name" value="PROTEASE M1 ZINC METALLOPROTEASE"/>
    <property type="match status" value="1"/>
</dbReference>
<evidence type="ECO:0000256" key="15">
    <source>
        <dbReference type="ARBA" id="ARBA00023288"/>
    </source>
</evidence>
<feature type="binding site" evidence="17">
    <location>
        <position position="1183"/>
    </location>
    <ligand>
        <name>Zn(2+)</name>
        <dbReference type="ChEBI" id="CHEBI:29105"/>
        <note>catalytic</note>
    </ligand>
</feature>
<gene>
    <name evidence="23" type="ORF">ZHAS_00009155</name>
</gene>
<evidence type="ECO:0000313" key="24">
    <source>
        <dbReference type="EnsemblMetazoa" id="ASIC009155-PA"/>
    </source>
</evidence>
<keyword evidence="8" id="KW-0378">Hydrolase</keyword>
<keyword evidence="14" id="KW-0325">Glycoprotein</keyword>
<keyword evidence="6" id="KW-0812">Transmembrane</keyword>
<dbReference type="InterPro" id="IPR014782">
    <property type="entry name" value="Peptidase_M1_dom"/>
</dbReference>
<dbReference type="InterPro" id="IPR045357">
    <property type="entry name" value="Aminopeptidase_N-like_N"/>
</dbReference>
<feature type="domain" description="Aminopeptidase N-like N-terminal" evidence="22">
    <location>
        <begin position="63"/>
        <end position="248"/>
    </location>
</feature>
<keyword evidence="7 17" id="KW-0479">Metal-binding</keyword>
<dbReference type="VEuPathDB" id="VectorBase:ASIS022146"/>
<dbReference type="VEuPathDB" id="VectorBase:ASIS017376"/>
<keyword evidence="11" id="KW-1133">Transmembrane helix</keyword>
<evidence type="ECO:0000313" key="23">
    <source>
        <dbReference type="EMBL" id="KFB41555.1"/>
    </source>
</evidence>
<evidence type="ECO:0000256" key="6">
    <source>
        <dbReference type="ARBA" id="ARBA00022692"/>
    </source>
</evidence>
<dbReference type="Pfam" id="PF17900">
    <property type="entry name" value="Peptidase_M1_N"/>
    <property type="match status" value="2"/>
</dbReference>
<dbReference type="GO" id="GO:0006508">
    <property type="term" value="P:proteolysis"/>
    <property type="evidence" value="ECO:0007669"/>
    <property type="project" value="UniProtKB-KW"/>
</dbReference>
<dbReference type="GO" id="GO:0070006">
    <property type="term" value="F:metalloaminopeptidase activity"/>
    <property type="evidence" value="ECO:0007669"/>
    <property type="project" value="TreeGrafter"/>
</dbReference>
<keyword evidence="15" id="KW-0449">Lipoprotein</keyword>
<evidence type="ECO:0000256" key="7">
    <source>
        <dbReference type="ARBA" id="ARBA00022723"/>
    </source>
</evidence>
<evidence type="ECO:0000256" key="3">
    <source>
        <dbReference type="ARBA" id="ARBA00010136"/>
    </source>
</evidence>
<evidence type="ECO:0000256" key="19">
    <source>
        <dbReference type="SAM" id="SignalP"/>
    </source>
</evidence>
<comment type="subcellular location">
    <subcellularLocation>
        <location evidence="2">Cell membrane</location>
        <topology evidence="2">Lipid-anchor</topology>
        <topology evidence="2">GPI-anchor</topology>
    </subcellularLocation>
    <subcellularLocation>
        <location evidence="1">Membrane</location>
        <topology evidence="1">Single-pass type II membrane protein</topology>
    </subcellularLocation>
</comment>
<dbReference type="InterPro" id="IPR001930">
    <property type="entry name" value="Peptidase_M1"/>
</dbReference>
<dbReference type="InterPro" id="IPR034016">
    <property type="entry name" value="M1_APN-typ"/>
</dbReference>
<proteinExistence type="inferred from homology"/>
<name>A0A084VUB1_ANOSI</name>
<organism evidence="23">
    <name type="scientific">Anopheles sinensis</name>
    <name type="common">Mosquito</name>
    <dbReference type="NCBI Taxonomy" id="74873"/>
    <lineage>
        <taxon>Eukaryota</taxon>
        <taxon>Metazoa</taxon>
        <taxon>Ecdysozoa</taxon>
        <taxon>Arthropoda</taxon>
        <taxon>Hexapoda</taxon>
        <taxon>Insecta</taxon>
        <taxon>Pterygota</taxon>
        <taxon>Neoptera</taxon>
        <taxon>Endopterygota</taxon>
        <taxon>Diptera</taxon>
        <taxon>Nematocera</taxon>
        <taxon>Culicoidea</taxon>
        <taxon>Culicidae</taxon>
        <taxon>Anophelinae</taxon>
        <taxon>Anopheles</taxon>
    </lineage>
</organism>
<dbReference type="EMBL" id="ATLV01016712">
    <property type="status" value="NOT_ANNOTATED_CDS"/>
    <property type="molecule type" value="Genomic_DNA"/>
</dbReference>
<evidence type="ECO:0000259" key="21">
    <source>
        <dbReference type="Pfam" id="PF11838"/>
    </source>
</evidence>
<protein>
    <recommendedName>
        <fullName evidence="26">Aminopeptidase N</fullName>
    </recommendedName>
</protein>
<dbReference type="Proteomes" id="UP000030765">
    <property type="component" value="Unassembled WGS sequence"/>
</dbReference>
<evidence type="ECO:0000256" key="17">
    <source>
        <dbReference type="PIRSR" id="PIRSR634016-3"/>
    </source>
</evidence>
<feature type="binding site" evidence="17">
    <location>
        <position position="1206"/>
    </location>
    <ligand>
        <name>Zn(2+)</name>
        <dbReference type="ChEBI" id="CHEBI:29105"/>
        <note>catalytic</note>
    </ligand>
</feature>
<keyword evidence="13" id="KW-0472">Membrane</keyword>
<dbReference type="GO" id="GO:0043171">
    <property type="term" value="P:peptide catabolic process"/>
    <property type="evidence" value="ECO:0007669"/>
    <property type="project" value="TreeGrafter"/>
</dbReference>
<evidence type="ECO:0000256" key="1">
    <source>
        <dbReference type="ARBA" id="ARBA00004606"/>
    </source>
</evidence>
<dbReference type="GO" id="GO:0042277">
    <property type="term" value="F:peptide binding"/>
    <property type="evidence" value="ECO:0007669"/>
    <property type="project" value="TreeGrafter"/>
</dbReference>
<dbReference type="VEuPathDB" id="VectorBase:ASIC009155"/>
<evidence type="ECO:0000259" key="22">
    <source>
        <dbReference type="Pfam" id="PF17900"/>
    </source>
</evidence>
<keyword evidence="4" id="KW-0336">GPI-anchor</keyword>
<dbReference type="FunFam" id="2.60.40.1730:FF:000001">
    <property type="entry name" value="Leucyl-cystinyl aminopeptidase"/>
    <property type="match status" value="1"/>
</dbReference>
<feature type="domain" description="ERAP1-like C-terminal" evidence="21">
    <location>
        <begin position="571"/>
        <end position="812"/>
    </location>
</feature>
<dbReference type="InterPro" id="IPR024571">
    <property type="entry name" value="ERAP1-like_C_dom"/>
</dbReference>
<feature type="domain" description="Peptidase M1 membrane alanine aminopeptidase" evidence="20">
    <location>
        <begin position="1109"/>
        <end position="1334"/>
    </location>
</feature>
<reference evidence="24" key="2">
    <citation type="submission" date="2020-05" db="UniProtKB">
        <authorList>
            <consortium name="EnsemblMetazoa"/>
        </authorList>
    </citation>
    <scope>IDENTIFICATION</scope>
</reference>
<dbReference type="SUPFAM" id="SSF63737">
    <property type="entry name" value="Leukotriene A4 hydrolase N-terminal domain"/>
    <property type="match status" value="2"/>
</dbReference>
<dbReference type="OrthoDB" id="10031169at2759"/>
<feature type="active site" description="Proton acceptor" evidence="16">
    <location>
        <position position="1184"/>
    </location>
</feature>
<evidence type="ECO:0000256" key="13">
    <source>
        <dbReference type="ARBA" id="ARBA00023136"/>
    </source>
</evidence>
<dbReference type="Gene3D" id="1.25.50.20">
    <property type="match status" value="2"/>
</dbReference>
<evidence type="ECO:0000256" key="4">
    <source>
        <dbReference type="ARBA" id="ARBA00022622"/>
    </source>
</evidence>
<dbReference type="EnsemblMetazoa" id="ASIC009155-RA">
    <property type="protein sequence ID" value="ASIC009155-PA"/>
    <property type="gene ID" value="ASIC009155"/>
</dbReference>
<evidence type="ECO:0000256" key="14">
    <source>
        <dbReference type="ARBA" id="ARBA00023180"/>
    </source>
</evidence>
<evidence type="ECO:0000256" key="16">
    <source>
        <dbReference type="PIRSR" id="PIRSR634016-1"/>
    </source>
</evidence>
<evidence type="ECO:0000256" key="12">
    <source>
        <dbReference type="ARBA" id="ARBA00023049"/>
    </source>
</evidence>
<feature type="chain" id="PRO_5001783788" description="Aminopeptidase N" evidence="19">
    <location>
        <begin position="23"/>
        <end position="1750"/>
    </location>
</feature>